<name>A0A8H2E8D7_ORBOL</name>
<evidence type="ECO:0000313" key="2">
    <source>
        <dbReference type="EMBL" id="TGJ74362.1"/>
    </source>
</evidence>
<evidence type="ECO:0000313" key="3">
    <source>
        <dbReference type="Proteomes" id="UP000297595"/>
    </source>
</evidence>
<comment type="caution">
    <text evidence="2">The sequence shown here is derived from an EMBL/GenBank/DDBJ whole genome shotgun (WGS) entry which is preliminary data.</text>
</comment>
<proteinExistence type="predicted"/>
<organism evidence="2 3">
    <name type="scientific">Orbilia oligospora</name>
    <name type="common">Nematode-trapping fungus</name>
    <name type="synonym">Arthrobotrys oligospora</name>
    <dbReference type="NCBI Taxonomy" id="2813651"/>
    <lineage>
        <taxon>Eukaryota</taxon>
        <taxon>Fungi</taxon>
        <taxon>Dikarya</taxon>
        <taxon>Ascomycota</taxon>
        <taxon>Pezizomycotina</taxon>
        <taxon>Orbiliomycetes</taxon>
        <taxon>Orbiliales</taxon>
        <taxon>Orbiliaceae</taxon>
        <taxon>Orbilia</taxon>
    </lineage>
</organism>
<dbReference type="Proteomes" id="UP000297595">
    <property type="component" value="Unassembled WGS sequence"/>
</dbReference>
<reference evidence="2 3" key="1">
    <citation type="submission" date="2019-03" db="EMBL/GenBank/DDBJ databases">
        <title>Nematode-trapping fungi genome.</title>
        <authorList>
            <person name="Vidal-Diez De Ulzurrun G."/>
        </authorList>
    </citation>
    <scope>NUCLEOTIDE SEQUENCE [LARGE SCALE GENOMIC DNA]</scope>
    <source>
        <strain evidence="2 3">TWF154</strain>
    </source>
</reference>
<dbReference type="EMBL" id="SOZJ01000001">
    <property type="protein sequence ID" value="TGJ74362.1"/>
    <property type="molecule type" value="Genomic_DNA"/>
</dbReference>
<gene>
    <name evidence="2" type="ORF">EYR41_001377</name>
</gene>
<sequence length="137" mass="15316">MHTHTAAQPALKPRALNPLLACTYAHPEKIPSQPCKADTTRPSPQKSKPRAARFAVTSLNEDAQSPTPCSAARALAWDRNTLQFLAAIQGTLPISPRRRRRPVNHNIYISRHVMLNTTLKASKFETKPLQKYRLKGD</sequence>
<protein>
    <submittedName>
        <fullName evidence="2">Uncharacterized protein</fullName>
    </submittedName>
</protein>
<feature type="region of interest" description="Disordered" evidence="1">
    <location>
        <begin position="29"/>
        <end position="53"/>
    </location>
</feature>
<evidence type="ECO:0000256" key="1">
    <source>
        <dbReference type="SAM" id="MobiDB-lite"/>
    </source>
</evidence>
<dbReference type="AlphaFoldDB" id="A0A8H2E8D7"/>
<accession>A0A8H2E8D7</accession>